<dbReference type="Pfam" id="PF07859">
    <property type="entry name" value="Abhydrolase_3"/>
    <property type="match status" value="1"/>
</dbReference>
<evidence type="ECO:0000256" key="3">
    <source>
        <dbReference type="ARBA" id="ARBA00022630"/>
    </source>
</evidence>
<reference evidence="10 11" key="1">
    <citation type="submission" date="2019-08" db="EMBL/GenBank/DDBJ databases">
        <title>Actinomadura sp. nov. CYP1-5 isolated from mountain soil.</title>
        <authorList>
            <person name="Songsumanus A."/>
            <person name="Kuncharoen N."/>
            <person name="Kudo T."/>
            <person name="Yuki M."/>
            <person name="Igarashi Y."/>
            <person name="Tanasupawat S."/>
        </authorList>
    </citation>
    <scope>NUCLEOTIDE SEQUENCE [LARGE SCALE GENOMIC DNA]</scope>
    <source>
        <strain evidence="10 11">JCM 14158</strain>
    </source>
</reference>
<evidence type="ECO:0000313" key="10">
    <source>
        <dbReference type="EMBL" id="TYB44305.1"/>
    </source>
</evidence>
<evidence type="ECO:0000256" key="6">
    <source>
        <dbReference type="ARBA" id="ARBA00023002"/>
    </source>
</evidence>
<dbReference type="GO" id="GO:0004499">
    <property type="term" value="F:N,N-dimethylaniline monooxygenase activity"/>
    <property type="evidence" value="ECO:0007669"/>
    <property type="project" value="InterPro"/>
</dbReference>
<sequence>MPDTDQPDYDVIVVGAGFAGIYAIHKFRDQLGLRVHAYDVAGDVGGTWYWNRYPGARVDIESVHYSYSFSDELQQEWHWTERYPAQAEILRYLQHVADRFDVRKDISFNTRVASVTWDDQADLWRVVTDDGRTAAARYFVSGAGTLSVPKKPDFPGLETFAGQALLTGDWTEDVDLVGKRIGVIGTGSTGIQVIQEVAKYAGDLTVFQRTPNYVTPVGNYPTDPAEEADEKARYAEIREAARNHFLGVAYDEVRPSAKAATPEEREAVFNDRWNRGGLRFFIDSFADLLVDAESNELAAEFIRAKIREKVKDPEKAAKLTPTDYPYGTKRPPLEIDYYEAFNRDNVHIVDVKANPIDSVVPEGVRLADGSVHPLDVLILATGFDVLTGPLLALDITGRRGLRLADAWAEGPQTYLGLTVHDFPNLFMVTGPQSPSVLYNAALGIEDHINYISRIIGYMRERGHTVVDPTMQAQRQWVTETNAIGAMTLVPNTPSSYYMGANIPGKPRKILPYGGGAPRYRAISDNVEQNGYRGFRFAATSSDLDSASGAPALDPSVAFLVEALKQQGYAGFRHAGVDGTRAVVESFADLQAPKKEVAEISDHAYGPDPAHKLRIYNPEPDATGLPVVAYVHGGGFVGGSLEVADEVARDLAVRTGAVVVSVTYRRAPEHRFPAAHDDVYAAVRWTVDNIAEHGGDPARLALAGDSAGGNLAAGAALRAVQDRVPLSALLLIYPLVNATIATPSRERFATGYLIELDDLAWCGEQYMSCDDDLRDPRLALDTADLAGLPPTFIITNELDTLRDEAELLGELLTEAGVDVATRRFDGLAHGVYWTSLAVSRSAEQRAAAAEFLMAHLAPAESSPAGAASNV</sequence>
<dbReference type="GO" id="GO:0050660">
    <property type="term" value="F:flavin adenine dinucleotide binding"/>
    <property type="evidence" value="ECO:0007669"/>
    <property type="project" value="InterPro"/>
</dbReference>
<evidence type="ECO:0000256" key="4">
    <source>
        <dbReference type="ARBA" id="ARBA00022827"/>
    </source>
</evidence>
<feature type="active site" evidence="8">
    <location>
        <position position="705"/>
    </location>
</feature>
<comment type="caution">
    <text evidence="10">The sequence shown here is derived from an EMBL/GenBank/DDBJ whole genome shotgun (WGS) entry which is preliminary data.</text>
</comment>
<accession>A0A5D0NJ37</accession>
<dbReference type="InterPro" id="IPR029058">
    <property type="entry name" value="AB_hydrolase_fold"/>
</dbReference>
<evidence type="ECO:0000256" key="2">
    <source>
        <dbReference type="ARBA" id="ARBA00010139"/>
    </source>
</evidence>
<name>A0A5D0NJ37_9ACTN</name>
<dbReference type="InterPro" id="IPR013094">
    <property type="entry name" value="AB_hydrolase_3"/>
</dbReference>
<dbReference type="InterPro" id="IPR020946">
    <property type="entry name" value="Flavin_mOase-like"/>
</dbReference>
<dbReference type="RefSeq" id="WP_067899914.1">
    <property type="nucleotide sequence ID" value="NZ_VSFG01000005.1"/>
</dbReference>
<keyword evidence="5" id="KW-0521">NADP</keyword>
<keyword evidence="10" id="KW-0378">Hydrolase</keyword>
<evidence type="ECO:0000256" key="1">
    <source>
        <dbReference type="ARBA" id="ARBA00001974"/>
    </source>
</evidence>
<dbReference type="STRING" id="1220554.GCA_001552135_06270"/>
<dbReference type="Gene3D" id="3.50.50.60">
    <property type="entry name" value="FAD/NAD(P)-binding domain"/>
    <property type="match status" value="2"/>
</dbReference>
<evidence type="ECO:0000259" key="9">
    <source>
        <dbReference type="Pfam" id="PF07859"/>
    </source>
</evidence>
<dbReference type="GO" id="GO:0050661">
    <property type="term" value="F:NADP binding"/>
    <property type="evidence" value="ECO:0007669"/>
    <property type="project" value="InterPro"/>
</dbReference>
<dbReference type="AlphaFoldDB" id="A0A5D0NJ37"/>
<keyword evidence="4" id="KW-0274">FAD</keyword>
<dbReference type="PROSITE" id="PS01174">
    <property type="entry name" value="LIPASE_GDXG_SER"/>
    <property type="match status" value="1"/>
</dbReference>
<dbReference type="Pfam" id="PF00743">
    <property type="entry name" value="FMO-like"/>
    <property type="match status" value="1"/>
</dbReference>
<dbReference type="GO" id="GO:0016787">
    <property type="term" value="F:hydrolase activity"/>
    <property type="evidence" value="ECO:0007669"/>
    <property type="project" value="UniProtKB-KW"/>
</dbReference>
<dbReference type="SUPFAM" id="SSF53474">
    <property type="entry name" value="alpha/beta-Hydrolases"/>
    <property type="match status" value="1"/>
</dbReference>
<keyword evidence="7" id="KW-0503">Monooxygenase</keyword>
<evidence type="ECO:0000256" key="7">
    <source>
        <dbReference type="ARBA" id="ARBA00023033"/>
    </source>
</evidence>
<dbReference type="PANTHER" id="PTHR43098:SF3">
    <property type="entry name" value="L-ORNITHINE N(5)-MONOOXYGENASE-RELATED"/>
    <property type="match status" value="1"/>
</dbReference>
<evidence type="ECO:0000313" key="11">
    <source>
        <dbReference type="Proteomes" id="UP000323380"/>
    </source>
</evidence>
<dbReference type="Gene3D" id="3.40.50.1820">
    <property type="entry name" value="alpha/beta hydrolase"/>
    <property type="match status" value="1"/>
</dbReference>
<keyword evidence="6" id="KW-0560">Oxidoreductase</keyword>
<keyword evidence="11" id="KW-1185">Reference proteome</keyword>
<evidence type="ECO:0000256" key="8">
    <source>
        <dbReference type="PROSITE-ProRule" id="PRU10038"/>
    </source>
</evidence>
<feature type="domain" description="Alpha/beta hydrolase fold-3" evidence="9">
    <location>
        <begin position="628"/>
        <end position="831"/>
    </location>
</feature>
<organism evidence="10 11">
    <name type="scientific">Actinomadura chibensis</name>
    <dbReference type="NCBI Taxonomy" id="392828"/>
    <lineage>
        <taxon>Bacteria</taxon>
        <taxon>Bacillati</taxon>
        <taxon>Actinomycetota</taxon>
        <taxon>Actinomycetes</taxon>
        <taxon>Streptosporangiales</taxon>
        <taxon>Thermomonosporaceae</taxon>
        <taxon>Actinomadura</taxon>
    </lineage>
</organism>
<dbReference type="InterPro" id="IPR033140">
    <property type="entry name" value="Lipase_GDXG_put_SER_AS"/>
</dbReference>
<protein>
    <submittedName>
        <fullName evidence="10">Alpha/beta hydrolase fold domain-containing protein</fullName>
    </submittedName>
</protein>
<dbReference type="SUPFAM" id="SSF51905">
    <property type="entry name" value="FAD/NAD(P)-binding domain"/>
    <property type="match status" value="3"/>
</dbReference>
<gene>
    <name evidence="10" type="ORF">FXF69_25575</name>
</gene>
<comment type="similarity">
    <text evidence="2">Belongs to the FAD-binding monooxygenase family.</text>
</comment>
<dbReference type="InterPro" id="IPR036188">
    <property type="entry name" value="FAD/NAD-bd_sf"/>
</dbReference>
<dbReference type="EMBL" id="VSFG01000005">
    <property type="protein sequence ID" value="TYB44305.1"/>
    <property type="molecule type" value="Genomic_DNA"/>
</dbReference>
<evidence type="ECO:0000256" key="5">
    <source>
        <dbReference type="ARBA" id="ARBA00022857"/>
    </source>
</evidence>
<comment type="cofactor">
    <cofactor evidence="1">
        <name>FAD</name>
        <dbReference type="ChEBI" id="CHEBI:57692"/>
    </cofactor>
</comment>
<dbReference type="Proteomes" id="UP000323380">
    <property type="component" value="Unassembled WGS sequence"/>
</dbReference>
<dbReference type="InterPro" id="IPR050775">
    <property type="entry name" value="FAD-binding_Monooxygenases"/>
</dbReference>
<proteinExistence type="inferred from homology"/>
<keyword evidence="3" id="KW-0285">Flavoprotein</keyword>
<dbReference type="PANTHER" id="PTHR43098">
    <property type="entry name" value="L-ORNITHINE N(5)-MONOOXYGENASE-RELATED"/>
    <property type="match status" value="1"/>
</dbReference>